<dbReference type="PANTHER" id="PTHR43685">
    <property type="entry name" value="GLYCOSYLTRANSFERASE"/>
    <property type="match status" value="1"/>
</dbReference>
<accession>A0ABT0Z0G5</accession>
<feature type="domain" description="Glycosyltransferase 2-like" evidence="1">
    <location>
        <begin position="6"/>
        <end position="120"/>
    </location>
</feature>
<dbReference type="EC" id="2.4.-.-" evidence="2"/>
<protein>
    <submittedName>
        <fullName evidence="2">Glycosyltransferase</fullName>
        <ecNumber evidence="2">2.4.-.-</ecNumber>
    </submittedName>
</protein>
<dbReference type="InterPro" id="IPR029044">
    <property type="entry name" value="Nucleotide-diphossugar_trans"/>
</dbReference>
<proteinExistence type="predicted"/>
<keyword evidence="2" id="KW-0808">Transferase</keyword>
<dbReference type="GO" id="GO:0016757">
    <property type="term" value="F:glycosyltransferase activity"/>
    <property type="evidence" value="ECO:0007669"/>
    <property type="project" value="UniProtKB-KW"/>
</dbReference>
<keyword evidence="2" id="KW-0328">Glycosyltransferase</keyword>
<keyword evidence="3" id="KW-1185">Reference proteome</keyword>
<comment type="caution">
    <text evidence="2">The sequence shown here is derived from an EMBL/GenBank/DDBJ whole genome shotgun (WGS) entry which is preliminary data.</text>
</comment>
<evidence type="ECO:0000313" key="3">
    <source>
        <dbReference type="Proteomes" id="UP001155077"/>
    </source>
</evidence>
<dbReference type="Gene3D" id="3.90.550.10">
    <property type="entry name" value="Spore Coat Polysaccharide Biosynthesis Protein SpsA, Chain A"/>
    <property type="match status" value="1"/>
</dbReference>
<sequence>MNQKVSIIIACYNDPDIATAINSAYEQEYKDREIIVVDDGSNSIIKSIIEANSNKIDILLSQENKGQAMARNSGIEKSSGKFILNHDSDDFFEKSFCSKAVEVFNKEKDVKIVTSKIKRFKKDGNNDIIVPEGGSYENFLFSNGAPGSSMFLRSEWERVSGYEEILPILGFEDWELYLNMLKDGGRAYVIDEVLFHYQVREGSTTQLIKNEKDEKFRHIILKHRDLYSSSDHFASLVNTLFKRVEKNKAAQGRILDRPEYRLGKLFLKPMRTIKNLFKK</sequence>
<name>A0ABT0Z0G5_9FLAO</name>
<dbReference type="Proteomes" id="UP001155077">
    <property type="component" value="Unassembled WGS sequence"/>
</dbReference>
<dbReference type="RefSeq" id="WP_252112017.1">
    <property type="nucleotide sequence ID" value="NZ_JAMSCK010000002.1"/>
</dbReference>
<evidence type="ECO:0000313" key="2">
    <source>
        <dbReference type="EMBL" id="MCM8569207.1"/>
    </source>
</evidence>
<evidence type="ECO:0000259" key="1">
    <source>
        <dbReference type="Pfam" id="PF00535"/>
    </source>
</evidence>
<gene>
    <name evidence="2" type="ORF">NE848_07445</name>
</gene>
<dbReference type="Pfam" id="PF00535">
    <property type="entry name" value="Glycos_transf_2"/>
    <property type="match status" value="1"/>
</dbReference>
<dbReference type="EMBL" id="JAMSCK010000002">
    <property type="protein sequence ID" value="MCM8569207.1"/>
    <property type="molecule type" value="Genomic_DNA"/>
</dbReference>
<dbReference type="InterPro" id="IPR001173">
    <property type="entry name" value="Glyco_trans_2-like"/>
</dbReference>
<reference evidence="2" key="1">
    <citation type="submission" date="2022-06" db="EMBL/GenBank/DDBJ databases">
        <title>Gramella sediminis sp. nov., isolated from deep-sea sediment of the Indian Ocean.</title>
        <authorList>
            <person name="Yang L."/>
        </authorList>
    </citation>
    <scope>NUCLEOTIDE SEQUENCE</scope>
    <source>
        <strain evidence="2">HMD3159</strain>
    </source>
</reference>
<dbReference type="InterPro" id="IPR050834">
    <property type="entry name" value="Glycosyltransf_2"/>
</dbReference>
<dbReference type="PANTHER" id="PTHR43685:SF2">
    <property type="entry name" value="GLYCOSYLTRANSFERASE 2-LIKE DOMAIN-CONTAINING PROTEIN"/>
    <property type="match status" value="1"/>
</dbReference>
<organism evidence="2 3">
    <name type="scientific">Gramella jeungdoensis</name>
    <dbReference type="NCBI Taxonomy" id="708091"/>
    <lineage>
        <taxon>Bacteria</taxon>
        <taxon>Pseudomonadati</taxon>
        <taxon>Bacteroidota</taxon>
        <taxon>Flavobacteriia</taxon>
        <taxon>Flavobacteriales</taxon>
        <taxon>Flavobacteriaceae</taxon>
        <taxon>Christiangramia</taxon>
    </lineage>
</organism>
<dbReference type="SUPFAM" id="SSF53448">
    <property type="entry name" value="Nucleotide-diphospho-sugar transferases"/>
    <property type="match status" value="1"/>
</dbReference>